<dbReference type="OrthoDB" id="5243635at2"/>
<dbReference type="PROSITE" id="PS51186">
    <property type="entry name" value="GNAT"/>
    <property type="match status" value="1"/>
</dbReference>
<proteinExistence type="predicted"/>
<dbReference type="Proteomes" id="UP000246018">
    <property type="component" value="Unassembled WGS sequence"/>
</dbReference>
<feature type="domain" description="N-acetyltransferase" evidence="1">
    <location>
        <begin position="7"/>
        <end position="164"/>
    </location>
</feature>
<dbReference type="InterPro" id="IPR016181">
    <property type="entry name" value="Acyl_CoA_acyltransferase"/>
</dbReference>
<evidence type="ECO:0000259" key="1">
    <source>
        <dbReference type="PROSITE" id="PS51186"/>
    </source>
</evidence>
<reference evidence="2 3" key="1">
    <citation type="submission" date="2018-04" db="EMBL/GenBank/DDBJ databases">
        <title>Genome of Nocardioides gansuensis WSJ-1.</title>
        <authorList>
            <person name="Wu S."/>
            <person name="Wang G."/>
        </authorList>
    </citation>
    <scope>NUCLEOTIDE SEQUENCE [LARGE SCALE GENOMIC DNA]</scope>
    <source>
        <strain evidence="2 3">WSJ-1</strain>
    </source>
</reference>
<dbReference type="Pfam" id="PF13508">
    <property type="entry name" value="Acetyltransf_7"/>
    <property type="match status" value="1"/>
</dbReference>
<protein>
    <submittedName>
        <fullName evidence="2">GNAT family N-acetyltransferase</fullName>
    </submittedName>
</protein>
<dbReference type="AlphaFoldDB" id="A0A2T8F5L6"/>
<dbReference type="SUPFAM" id="SSF55729">
    <property type="entry name" value="Acyl-CoA N-acyltransferases (Nat)"/>
    <property type="match status" value="1"/>
</dbReference>
<evidence type="ECO:0000313" key="2">
    <source>
        <dbReference type="EMBL" id="PVG81015.1"/>
    </source>
</evidence>
<dbReference type="EMBL" id="QDGZ01000010">
    <property type="protein sequence ID" value="PVG81015.1"/>
    <property type="molecule type" value="Genomic_DNA"/>
</dbReference>
<dbReference type="GO" id="GO:0016747">
    <property type="term" value="F:acyltransferase activity, transferring groups other than amino-acyl groups"/>
    <property type="evidence" value="ECO:0007669"/>
    <property type="project" value="InterPro"/>
</dbReference>
<dbReference type="RefSeq" id="WP_116573941.1">
    <property type="nucleotide sequence ID" value="NZ_QDGZ01000010.1"/>
</dbReference>
<comment type="caution">
    <text evidence="2">The sequence shown here is derived from an EMBL/GenBank/DDBJ whole genome shotgun (WGS) entry which is preliminary data.</text>
</comment>
<dbReference type="Gene3D" id="3.40.630.30">
    <property type="match status" value="1"/>
</dbReference>
<accession>A0A2T8F5L6</accession>
<evidence type="ECO:0000313" key="3">
    <source>
        <dbReference type="Proteomes" id="UP000246018"/>
    </source>
</evidence>
<name>A0A2T8F5L6_9ACTN</name>
<keyword evidence="3" id="KW-1185">Reference proteome</keyword>
<gene>
    <name evidence="2" type="ORF">DDE18_19475</name>
</gene>
<organism evidence="2 3">
    <name type="scientific">Nocardioides gansuensis</name>
    <dbReference type="NCBI Taxonomy" id="2138300"/>
    <lineage>
        <taxon>Bacteria</taxon>
        <taxon>Bacillati</taxon>
        <taxon>Actinomycetota</taxon>
        <taxon>Actinomycetes</taxon>
        <taxon>Propionibacteriales</taxon>
        <taxon>Nocardioidaceae</taxon>
        <taxon>Nocardioides</taxon>
    </lineage>
</organism>
<dbReference type="InterPro" id="IPR000182">
    <property type="entry name" value="GNAT_dom"/>
</dbReference>
<keyword evidence="2" id="KW-0808">Transferase</keyword>
<sequence length="164" mass="18258">MMVAAGVTIRATVADDAEALARLQVDVWEEAYANLMPATVFDERRATIAERIDRWRRILAEAPSRTTVAEFSAGLIGFASVGPPRAGDVNVDEELWPLYVRASWSGKRLGHGLLMAALADHPAYLWVLRGNDRAIAFYRKHGFAEDGVTRTDEYGTELRMVRHS</sequence>